<accession>A0A2W6AME2</accession>
<reference evidence="3 4" key="1">
    <citation type="journal article" date="2017" name="Nature">
        <title>Atmospheric trace gases support primary production in Antarctic desert surface soil.</title>
        <authorList>
            <person name="Ji M."/>
            <person name="Greening C."/>
            <person name="Vanwonterghem I."/>
            <person name="Carere C.R."/>
            <person name="Bay S.K."/>
            <person name="Steen J.A."/>
            <person name="Montgomery K."/>
            <person name="Lines T."/>
            <person name="Beardall J."/>
            <person name="van Dorst J."/>
            <person name="Snape I."/>
            <person name="Stott M.B."/>
            <person name="Hugenholtz P."/>
            <person name="Ferrari B.C."/>
        </authorList>
    </citation>
    <scope>NUCLEOTIDE SEQUENCE [LARGE SCALE GENOMIC DNA]</scope>
    <source>
        <strain evidence="3">RRmetagenome_bin12</strain>
    </source>
</reference>
<dbReference type="SUPFAM" id="SSF52402">
    <property type="entry name" value="Adenine nucleotide alpha hydrolases-like"/>
    <property type="match status" value="1"/>
</dbReference>
<gene>
    <name evidence="3" type="ORF">DLM65_11875</name>
</gene>
<dbReference type="InterPro" id="IPR006015">
    <property type="entry name" value="Universal_stress_UspA"/>
</dbReference>
<evidence type="ECO:0000259" key="2">
    <source>
        <dbReference type="Pfam" id="PF00582"/>
    </source>
</evidence>
<dbReference type="PANTHER" id="PTHR46553:SF3">
    <property type="entry name" value="ADENINE NUCLEOTIDE ALPHA HYDROLASES-LIKE SUPERFAMILY PROTEIN"/>
    <property type="match status" value="1"/>
</dbReference>
<dbReference type="EMBL" id="QHBU01000236">
    <property type="protein sequence ID" value="PZR78881.1"/>
    <property type="molecule type" value="Genomic_DNA"/>
</dbReference>
<feature type="domain" description="UspA" evidence="2">
    <location>
        <begin position="3"/>
        <end position="45"/>
    </location>
</feature>
<dbReference type="Gene3D" id="3.40.50.620">
    <property type="entry name" value="HUPs"/>
    <property type="match status" value="1"/>
</dbReference>
<proteinExistence type="inferred from homology"/>
<dbReference type="PRINTS" id="PR01438">
    <property type="entry name" value="UNVRSLSTRESS"/>
</dbReference>
<evidence type="ECO:0000256" key="1">
    <source>
        <dbReference type="ARBA" id="ARBA00008791"/>
    </source>
</evidence>
<dbReference type="PANTHER" id="PTHR46553">
    <property type="entry name" value="ADENINE NUCLEOTIDE ALPHA HYDROLASES-LIKE SUPERFAMILY PROTEIN"/>
    <property type="match status" value="1"/>
</dbReference>
<sequence length="48" mass="5021">LINASRDGDLLVVGSRGAGGFARLLMGSISDKVVHHAHCPVVVVPDQR</sequence>
<dbReference type="Proteomes" id="UP000248724">
    <property type="component" value="Unassembled WGS sequence"/>
</dbReference>
<dbReference type="Pfam" id="PF00582">
    <property type="entry name" value="Usp"/>
    <property type="match status" value="1"/>
</dbReference>
<feature type="non-terminal residue" evidence="3">
    <location>
        <position position="1"/>
    </location>
</feature>
<organism evidence="3 4">
    <name type="scientific">Candidatus Aeolococcus gillhamiae</name>
    <dbReference type="NCBI Taxonomy" id="3127015"/>
    <lineage>
        <taxon>Bacteria</taxon>
        <taxon>Bacillati</taxon>
        <taxon>Candidatus Dormiibacterota</taxon>
        <taxon>Candidatus Dormibacteria</taxon>
        <taxon>Candidatus Aeolococcales</taxon>
        <taxon>Candidatus Aeolococcaceae</taxon>
        <taxon>Candidatus Aeolococcus</taxon>
    </lineage>
</organism>
<comment type="caution">
    <text evidence="3">The sequence shown here is derived from an EMBL/GenBank/DDBJ whole genome shotgun (WGS) entry which is preliminary data.</text>
</comment>
<name>A0A2W6AME2_9BACT</name>
<evidence type="ECO:0000313" key="4">
    <source>
        <dbReference type="Proteomes" id="UP000248724"/>
    </source>
</evidence>
<dbReference type="InterPro" id="IPR006016">
    <property type="entry name" value="UspA"/>
</dbReference>
<dbReference type="AlphaFoldDB" id="A0A2W6AME2"/>
<protein>
    <submittedName>
        <fullName evidence="3">Universal stress protein</fullName>
    </submittedName>
</protein>
<dbReference type="InterPro" id="IPR014729">
    <property type="entry name" value="Rossmann-like_a/b/a_fold"/>
</dbReference>
<comment type="similarity">
    <text evidence="1">Belongs to the universal stress protein A family.</text>
</comment>
<evidence type="ECO:0000313" key="3">
    <source>
        <dbReference type="EMBL" id="PZR78881.1"/>
    </source>
</evidence>